<gene>
    <name evidence="2" type="ORF">SCHPADRAFT_611969</name>
</gene>
<sequence>MLAPLARGQEAMKRPEHVFVRTSSFDHKPFRLVICFVASSTPSLRRAATREFEWSYGIIDPSSSALLSDTHVQENIGKSSKCAEMREFGYETSSSKRIPRHASRGNAVPKSFTHNPSERVIRTSISAQSRRLALRYDSVSKIGSTLQRPLSQRP</sequence>
<name>A0A0H2R910_9AGAM</name>
<dbReference type="AlphaFoldDB" id="A0A0H2R910"/>
<protein>
    <submittedName>
        <fullName evidence="2">Uncharacterized protein</fullName>
    </submittedName>
</protein>
<organism evidence="2 3">
    <name type="scientific">Schizopora paradoxa</name>
    <dbReference type="NCBI Taxonomy" id="27342"/>
    <lineage>
        <taxon>Eukaryota</taxon>
        <taxon>Fungi</taxon>
        <taxon>Dikarya</taxon>
        <taxon>Basidiomycota</taxon>
        <taxon>Agaricomycotina</taxon>
        <taxon>Agaricomycetes</taxon>
        <taxon>Hymenochaetales</taxon>
        <taxon>Schizoporaceae</taxon>
        <taxon>Schizopora</taxon>
    </lineage>
</organism>
<accession>A0A0H2R910</accession>
<keyword evidence="3" id="KW-1185">Reference proteome</keyword>
<evidence type="ECO:0000313" key="3">
    <source>
        <dbReference type="Proteomes" id="UP000053477"/>
    </source>
</evidence>
<evidence type="ECO:0000313" key="2">
    <source>
        <dbReference type="EMBL" id="KLO08335.1"/>
    </source>
</evidence>
<dbReference type="InParanoid" id="A0A0H2R910"/>
<dbReference type="Proteomes" id="UP000053477">
    <property type="component" value="Unassembled WGS sequence"/>
</dbReference>
<dbReference type="EMBL" id="KQ086095">
    <property type="protein sequence ID" value="KLO08335.1"/>
    <property type="molecule type" value="Genomic_DNA"/>
</dbReference>
<evidence type="ECO:0000256" key="1">
    <source>
        <dbReference type="SAM" id="MobiDB-lite"/>
    </source>
</evidence>
<reference evidence="2 3" key="1">
    <citation type="submission" date="2015-04" db="EMBL/GenBank/DDBJ databases">
        <title>Complete genome sequence of Schizopora paradoxa KUC8140, a cosmopolitan wood degrader in East Asia.</title>
        <authorList>
            <consortium name="DOE Joint Genome Institute"/>
            <person name="Min B."/>
            <person name="Park H."/>
            <person name="Jang Y."/>
            <person name="Kim J.-J."/>
            <person name="Kim K.H."/>
            <person name="Pangilinan J."/>
            <person name="Lipzen A."/>
            <person name="Riley R."/>
            <person name="Grigoriev I.V."/>
            <person name="Spatafora J.W."/>
            <person name="Choi I.-G."/>
        </authorList>
    </citation>
    <scope>NUCLEOTIDE SEQUENCE [LARGE SCALE GENOMIC DNA]</scope>
    <source>
        <strain evidence="2 3">KUC8140</strain>
    </source>
</reference>
<feature type="region of interest" description="Disordered" evidence="1">
    <location>
        <begin position="93"/>
        <end position="114"/>
    </location>
</feature>
<proteinExistence type="predicted"/>